<organism evidence="1 2">
    <name type="scientific">Lindgomyces ingoldianus</name>
    <dbReference type="NCBI Taxonomy" id="673940"/>
    <lineage>
        <taxon>Eukaryota</taxon>
        <taxon>Fungi</taxon>
        <taxon>Dikarya</taxon>
        <taxon>Ascomycota</taxon>
        <taxon>Pezizomycotina</taxon>
        <taxon>Dothideomycetes</taxon>
        <taxon>Pleosporomycetidae</taxon>
        <taxon>Pleosporales</taxon>
        <taxon>Lindgomycetaceae</taxon>
        <taxon>Lindgomyces</taxon>
    </lineage>
</organism>
<evidence type="ECO:0000313" key="2">
    <source>
        <dbReference type="Proteomes" id="UP000799755"/>
    </source>
</evidence>
<accession>A0ACB6R6S8</accession>
<comment type="caution">
    <text evidence="1">The sequence shown here is derived from an EMBL/GenBank/DDBJ whole genome shotgun (WGS) entry which is preliminary data.</text>
</comment>
<gene>
    <name evidence="1" type="ORF">BDR25DRAFT_311542</name>
</gene>
<sequence>MVLDYPRIHRMWPDTTSITFLTRGDSEQRMMAWLASSRHWQSGVESMRMLLSPCVGIIEGSKRATERDKFMRMQPKLRTNNRVQFCPNTLIRGVPSCKLGPSQHSLYGHPDGVTAVIPALLEEVTLSLIGRMSLGSQEGPRADSHSQAEGHQMPQSPQQKQIMRREVMPQREQPSRSLTKDGRVLSYCRDPRCLRGVDSYQDAFVNGDLPEEEVDELNEYAEITSTQRR</sequence>
<reference evidence="1" key="1">
    <citation type="journal article" date="2020" name="Stud. Mycol.">
        <title>101 Dothideomycetes genomes: a test case for predicting lifestyles and emergence of pathogens.</title>
        <authorList>
            <person name="Haridas S."/>
            <person name="Albert R."/>
            <person name="Binder M."/>
            <person name="Bloem J."/>
            <person name="Labutti K."/>
            <person name="Salamov A."/>
            <person name="Andreopoulos B."/>
            <person name="Baker S."/>
            <person name="Barry K."/>
            <person name="Bills G."/>
            <person name="Bluhm B."/>
            <person name="Cannon C."/>
            <person name="Castanera R."/>
            <person name="Culley D."/>
            <person name="Daum C."/>
            <person name="Ezra D."/>
            <person name="Gonzalez J."/>
            <person name="Henrissat B."/>
            <person name="Kuo A."/>
            <person name="Liang C."/>
            <person name="Lipzen A."/>
            <person name="Lutzoni F."/>
            <person name="Magnuson J."/>
            <person name="Mondo S."/>
            <person name="Nolan M."/>
            <person name="Ohm R."/>
            <person name="Pangilinan J."/>
            <person name="Park H.-J."/>
            <person name="Ramirez L."/>
            <person name="Alfaro M."/>
            <person name="Sun H."/>
            <person name="Tritt A."/>
            <person name="Yoshinaga Y."/>
            <person name="Zwiers L.-H."/>
            <person name="Turgeon B."/>
            <person name="Goodwin S."/>
            <person name="Spatafora J."/>
            <person name="Crous P."/>
            <person name="Grigoriev I."/>
        </authorList>
    </citation>
    <scope>NUCLEOTIDE SEQUENCE</scope>
    <source>
        <strain evidence="1">ATCC 200398</strain>
    </source>
</reference>
<protein>
    <submittedName>
        <fullName evidence="1">Uncharacterized protein</fullName>
    </submittedName>
</protein>
<keyword evidence="2" id="KW-1185">Reference proteome</keyword>
<name>A0ACB6R6S8_9PLEO</name>
<proteinExistence type="predicted"/>
<dbReference type="Proteomes" id="UP000799755">
    <property type="component" value="Unassembled WGS sequence"/>
</dbReference>
<evidence type="ECO:0000313" key="1">
    <source>
        <dbReference type="EMBL" id="KAF2474156.1"/>
    </source>
</evidence>
<dbReference type="EMBL" id="MU003498">
    <property type="protein sequence ID" value="KAF2474156.1"/>
    <property type="molecule type" value="Genomic_DNA"/>
</dbReference>